<dbReference type="InParanoid" id="A0A1S3JN47"/>
<name>A0A1S3JN47_LINAN</name>
<sequence length="183" mass="20568">MVEHTVNMRRFCETDEGKNALGMLFSLAIMPVTLSPTKDGPEDLWDAARRTSCQLHTAFDKGEMLKQLRVTNYTVSRMKTDATLKTTLEKSVQQRCFGISNLGDCSGILSGGGKHVQVTDIARAVNLQEGQTVLHYVHTYQGRLRYNLTYNGKRFTPEKASQYASWTLELLRSLITDMDGTKV</sequence>
<dbReference type="AlphaFoldDB" id="A0A1S3JN47"/>
<evidence type="ECO:0000313" key="2">
    <source>
        <dbReference type="RefSeq" id="XP_013411785.1"/>
    </source>
</evidence>
<proteinExistence type="predicted"/>
<keyword evidence="1" id="KW-1185">Reference proteome</keyword>
<evidence type="ECO:0000313" key="1">
    <source>
        <dbReference type="Proteomes" id="UP000085678"/>
    </source>
</evidence>
<gene>
    <name evidence="2" type="primary">LOC106174667</name>
</gene>
<dbReference type="Proteomes" id="UP000085678">
    <property type="component" value="Unplaced"/>
</dbReference>
<dbReference type="RefSeq" id="XP_013411785.1">
    <property type="nucleotide sequence ID" value="XM_013556331.2"/>
</dbReference>
<dbReference type="GeneID" id="106174667"/>
<protein>
    <submittedName>
        <fullName evidence="2">Uncharacterized protein LOC106174667</fullName>
    </submittedName>
</protein>
<reference evidence="2" key="1">
    <citation type="submission" date="2025-08" db="UniProtKB">
        <authorList>
            <consortium name="RefSeq"/>
        </authorList>
    </citation>
    <scope>IDENTIFICATION</scope>
    <source>
        <tissue evidence="2">Gonads</tissue>
    </source>
</reference>
<dbReference type="KEGG" id="lak:106174667"/>
<organism evidence="1 2">
    <name type="scientific">Lingula anatina</name>
    <name type="common">Brachiopod</name>
    <name type="synonym">Lingula unguis</name>
    <dbReference type="NCBI Taxonomy" id="7574"/>
    <lineage>
        <taxon>Eukaryota</taxon>
        <taxon>Metazoa</taxon>
        <taxon>Spiralia</taxon>
        <taxon>Lophotrochozoa</taxon>
        <taxon>Brachiopoda</taxon>
        <taxon>Linguliformea</taxon>
        <taxon>Lingulata</taxon>
        <taxon>Lingulida</taxon>
        <taxon>Linguloidea</taxon>
        <taxon>Lingulidae</taxon>
        <taxon>Lingula</taxon>
    </lineage>
</organism>
<accession>A0A1S3JN47</accession>